<keyword evidence="2" id="KW-0012">Acyltransferase</keyword>
<gene>
    <name evidence="3" type="ORF">GGU10DRAFT_336802</name>
</gene>
<dbReference type="Proteomes" id="UP001163798">
    <property type="component" value="Unassembled WGS sequence"/>
</dbReference>
<proteinExistence type="predicted"/>
<evidence type="ECO:0008006" key="5">
    <source>
        <dbReference type="Google" id="ProtNLM"/>
    </source>
</evidence>
<accession>A0AA38L1Y8</accession>
<evidence type="ECO:0000256" key="2">
    <source>
        <dbReference type="ARBA" id="ARBA00023315"/>
    </source>
</evidence>
<protein>
    <recommendedName>
        <fullName evidence="5">N-acetyltransferase domain-containing protein</fullName>
    </recommendedName>
</protein>
<keyword evidence="1" id="KW-0808">Transferase</keyword>
<dbReference type="PANTHER" id="PTHR45910:SF1">
    <property type="entry name" value="N-ALPHA-ACETYLTRANSFERASE 20"/>
    <property type="match status" value="1"/>
</dbReference>
<name>A0AA38L1Y8_9AGAR</name>
<dbReference type="InterPro" id="IPR051646">
    <property type="entry name" value="NatB_acetyltransferase_subunit"/>
</dbReference>
<sequence length="133" mass="15236">MSVLRPFEATSPSLTKNLDIWTETYNIGFYLRYLSHWPNLCCVQEAPSGRMMGYGSIRLVMGNAEGRGLSVYRRAREYYGKLGVEKGGRDEENAFARRMHLMCGNRLPKTAHGVQYRVTVKTTLVHKTFPKRS</sequence>
<evidence type="ECO:0000313" key="3">
    <source>
        <dbReference type="EMBL" id="KAJ3780892.1"/>
    </source>
</evidence>
<organism evidence="3 4">
    <name type="scientific">Lentinula aff. detonsa</name>
    <dbReference type="NCBI Taxonomy" id="2804958"/>
    <lineage>
        <taxon>Eukaryota</taxon>
        <taxon>Fungi</taxon>
        <taxon>Dikarya</taxon>
        <taxon>Basidiomycota</taxon>
        <taxon>Agaricomycotina</taxon>
        <taxon>Agaricomycetes</taxon>
        <taxon>Agaricomycetidae</taxon>
        <taxon>Agaricales</taxon>
        <taxon>Marasmiineae</taxon>
        <taxon>Omphalotaceae</taxon>
        <taxon>Lentinula</taxon>
    </lineage>
</organism>
<reference evidence="3" key="1">
    <citation type="submission" date="2022-08" db="EMBL/GenBank/DDBJ databases">
        <authorList>
            <consortium name="DOE Joint Genome Institute"/>
            <person name="Min B."/>
            <person name="Riley R."/>
            <person name="Sierra-Patev S."/>
            <person name="Naranjo-Ortiz M."/>
            <person name="Looney B."/>
            <person name="Konkel Z."/>
            <person name="Slot J.C."/>
            <person name="Sakamoto Y."/>
            <person name="Steenwyk J.L."/>
            <person name="Rokas A."/>
            <person name="Carro J."/>
            <person name="Camarero S."/>
            <person name="Ferreira P."/>
            <person name="Molpeceres G."/>
            <person name="Ruiz-Duenas F.J."/>
            <person name="Serrano A."/>
            <person name="Henrissat B."/>
            <person name="Drula E."/>
            <person name="Hughes K.W."/>
            <person name="Mata J.L."/>
            <person name="Ishikawa N.K."/>
            <person name="Vargas-Isla R."/>
            <person name="Ushijima S."/>
            <person name="Smith C.A."/>
            <person name="Ahrendt S."/>
            <person name="Andreopoulos W."/>
            <person name="He G."/>
            <person name="Labutti K."/>
            <person name="Lipzen A."/>
            <person name="Ng V."/>
            <person name="Sandor L."/>
            <person name="Barry K."/>
            <person name="Martinez A.T."/>
            <person name="Xiao Y."/>
            <person name="Gibbons J.G."/>
            <person name="Terashima K."/>
            <person name="Hibbett D.S."/>
            <person name="Grigoriev I.V."/>
        </authorList>
    </citation>
    <scope>NUCLEOTIDE SEQUENCE</scope>
    <source>
        <strain evidence="3">TFB10291</strain>
    </source>
</reference>
<dbReference type="GO" id="GO:0031416">
    <property type="term" value="C:NatB complex"/>
    <property type="evidence" value="ECO:0007669"/>
    <property type="project" value="TreeGrafter"/>
</dbReference>
<dbReference type="EMBL" id="MU793633">
    <property type="protein sequence ID" value="KAJ3780892.1"/>
    <property type="molecule type" value="Genomic_DNA"/>
</dbReference>
<keyword evidence="4" id="KW-1185">Reference proteome</keyword>
<evidence type="ECO:0000313" key="4">
    <source>
        <dbReference type="Proteomes" id="UP001163798"/>
    </source>
</evidence>
<dbReference type="Gene3D" id="3.40.630.30">
    <property type="match status" value="1"/>
</dbReference>
<comment type="caution">
    <text evidence="3">The sequence shown here is derived from an EMBL/GenBank/DDBJ whole genome shotgun (WGS) entry which is preliminary data.</text>
</comment>
<dbReference type="PANTHER" id="PTHR45910">
    <property type="entry name" value="N-ALPHA-ACETYLTRANSFERASE 20"/>
    <property type="match status" value="1"/>
</dbReference>
<dbReference type="AlphaFoldDB" id="A0AA38L1Y8"/>
<evidence type="ECO:0000256" key="1">
    <source>
        <dbReference type="ARBA" id="ARBA00022679"/>
    </source>
</evidence>
<dbReference type="GO" id="GO:0004596">
    <property type="term" value="F:protein-N-terminal amino-acid acetyltransferase activity"/>
    <property type="evidence" value="ECO:0007669"/>
    <property type="project" value="TreeGrafter"/>
</dbReference>